<dbReference type="Proteomes" id="UP000686327">
    <property type="component" value="Unassembled WGS sequence"/>
</dbReference>
<evidence type="ECO:0000259" key="2">
    <source>
        <dbReference type="Pfam" id="PF17399"/>
    </source>
</evidence>
<dbReference type="InterPro" id="IPR035404">
    <property type="entry name" value="DUF5405"/>
</dbReference>
<evidence type="ECO:0000313" key="4">
    <source>
        <dbReference type="Proteomes" id="UP000686327"/>
    </source>
</evidence>
<dbReference type="Pfam" id="PF17399">
    <property type="entry name" value="DUF5405"/>
    <property type="match status" value="1"/>
</dbReference>
<feature type="domain" description="DUF5405" evidence="2">
    <location>
        <begin position="5"/>
        <end position="88"/>
    </location>
</feature>
<protein>
    <submittedName>
        <fullName evidence="3">DUF5405 family protein</fullName>
    </submittedName>
</protein>
<reference evidence="4" key="1">
    <citation type="submission" date="2023-07" db="EMBL/GenBank/DDBJ databases">
        <title>Cedecea davisae an AmpC producer and its therapeutic implications.</title>
        <authorList>
            <person name="Notter J."/>
        </authorList>
    </citation>
    <scope>NUCLEOTIDE SEQUENCE [LARGE SCALE GENOMIC DNA]</scope>
    <source>
        <strain evidence="4">1</strain>
    </source>
</reference>
<accession>A0ABS6DB20</accession>
<keyword evidence="4" id="KW-1185">Reference proteome</keyword>
<evidence type="ECO:0000313" key="3">
    <source>
        <dbReference type="EMBL" id="MBU4680424.1"/>
    </source>
</evidence>
<gene>
    <name evidence="3" type="ORF">KC222_00150</name>
</gene>
<feature type="region of interest" description="Disordered" evidence="1">
    <location>
        <begin position="90"/>
        <end position="112"/>
    </location>
</feature>
<evidence type="ECO:0000256" key="1">
    <source>
        <dbReference type="SAM" id="MobiDB-lite"/>
    </source>
</evidence>
<proteinExistence type="predicted"/>
<name>A0ABS6DB20_9ENTR</name>
<sequence length="112" mass="12541">MSIRIEIGDKWVVTSDQYQFILSEKKLAKAGKKAGEEWLDTIGYYPKINQLISGLMHHHIQQSAIASLETMEVEINRIGVMCANAFFKGDNDEPAGKCHDCEDGIRREASNG</sequence>
<comment type="caution">
    <text evidence="3">The sequence shown here is derived from an EMBL/GenBank/DDBJ whole genome shotgun (WGS) entry which is preliminary data.</text>
</comment>
<organism evidence="3 4">
    <name type="scientific">Cedecea davisae</name>
    <dbReference type="NCBI Taxonomy" id="158484"/>
    <lineage>
        <taxon>Bacteria</taxon>
        <taxon>Pseudomonadati</taxon>
        <taxon>Pseudomonadota</taxon>
        <taxon>Gammaproteobacteria</taxon>
        <taxon>Enterobacterales</taxon>
        <taxon>Enterobacteriaceae</taxon>
        <taxon>Cedecea</taxon>
    </lineage>
</organism>
<dbReference type="EMBL" id="JAGRYU010000002">
    <property type="protein sequence ID" value="MBU4680424.1"/>
    <property type="molecule type" value="Genomic_DNA"/>
</dbReference>